<feature type="region of interest" description="Disordered" evidence="1">
    <location>
        <begin position="700"/>
        <end position="740"/>
    </location>
</feature>
<evidence type="ECO:0000313" key="4">
    <source>
        <dbReference type="Proteomes" id="UP001431429"/>
    </source>
</evidence>
<dbReference type="Pfam" id="PF25872">
    <property type="entry name" value="HTH_77"/>
    <property type="match status" value="1"/>
</dbReference>
<dbReference type="EMBL" id="JAMQAW010000051">
    <property type="protein sequence ID" value="MCM2392821.1"/>
    <property type="molecule type" value="Genomic_DNA"/>
</dbReference>
<dbReference type="SUPFAM" id="SSF52540">
    <property type="entry name" value="P-loop containing nucleoside triphosphate hydrolases"/>
    <property type="match status" value="1"/>
</dbReference>
<dbReference type="InterPro" id="IPR011990">
    <property type="entry name" value="TPR-like_helical_dom_sf"/>
</dbReference>
<dbReference type="Gene3D" id="1.25.40.10">
    <property type="entry name" value="Tetratricopeptide repeat domain"/>
    <property type="match status" value="2"/>
</dbReference>
<feature type="region of interest" description="Disordered" evidence="1">
    <location>
        <begin position="1"/>
        <end position="31"/>
    </location>
</feature>
<accession>A0ABT0UWK0</accession>
<dbReference type="PANTHER" id="PTHR47691">
    <property type="entry name" value="REGULATOR-RELATED"/>
    <property type="match status" value="1"/>
</dbReference>
<evidence type="ECO:0000259" key="2">
    <source>
        <dbReference type="Pfam" id="PF25872"/>
    </source>
</evidence>
<dbReference type="SUPFAM" id="SSF48452">
    <property type="entry name" value="TPR-like"/>
    <property type="match status" value="1"/>
</dbReference>
<reference evidence="3" key="1">
    <citation type="submission" date="2022-06" db="EMBL/GenBank/DDBJ databases">
        <title>Genome public.</title>
        <authorList>
            <person name="Sun Q."/>
        </authorList>
    </citation>
    <scope>NUCLEOTIDE SEQUENCE</scope>
    <source>
        <strain evidence="3">CWNU-1</strain>
    </source>
</reference>
<evidence type="ECO:0000256" key="1">
    <source>
        <dbReference type="SAM" id="MobiDB-lite"/>
    </source>
</evidence>
<name>A0ABT0UWK0_9ACTN</name>
<dbReference type="PANTHER" id="PTHR47691:SF3">
    <property type="entry name" value="HTH-TYPE TRANSCRIPTIONAL REGULATOR RV0890C-RELATED"/>
    <property type="match status" value="1"/>
</dbReference>
<proteinExistence type="predicted"/>
<dbReference type="InterPro" id="IPR058852">
    <property type="entry name" value="HTH_77"/>
</dbReference>
<dbReference type="PRINTS" id="PR00364">
    <property type="entry name" value="DISEASERSIST"/>
</dbReference>
<feature type="domain" description="Winged helix-turn-helix" evidence="2">
    <location>
        <begin position="280"/>
        <end position="351"/>
    </location>
</feature>
<dbReference type="Gene3D" id="3.40.50.300">
    <property type="entry name" value="P-loop containing nucleotide triphosphate hydrolases"/>
    <property type="match status" value="1"/>
</dbReference>
<protein>
    <submittedName>
        <fullName evidence="3">Regulator</fullName>
    </submittedName>
</protein>
<dbReference type="Proteomes" id="UP001431429">
    <property type="component" value="Unassembled WGS sequence"/>
</dbReference>
<evidence type="ECO:0000313" key="3">
    <source>
        <dbReference type="EMBL" id="MCM2392821.1"/>
    </source>
</evidence>
<gene>
    <name evidence="3" type="ORF">NBG84_31805</name>
</gene>
<organism evidence="3 4">
    <name type="scientific">Streptomyces albipurpureus</name>
    <dbReference type="NCBI Taxonomy" id="2897419"/>
    <lineage>
        <taxon>Bacteria</taxon>
        <taxon>Bacillati</taxon>
        <taxon>Actinomycetota</taxon>
        <taxon>Actinomycetes</taxon>
        <taxon>Kitasatosporales</taxon>
        <taxon>Streptomycetaceae</taxon>
        <taxon>Streptomyces</taxon>
    </lineage>
</organism>
<sequence length="740" mass="79559">MRRSHRNCPFPDGHPHGLPLDHPSRREGRSAGFPGFVGRVDELAQLARLLDGSRLVTVAGVGGVGKSRLAMQAAAAVQNRFTDGVGLVELAAVHDPGLIGHALAEALDITHRTSRSPRDVLVDHLAERELLLVLDGVEHLAAECADLVADLLAAAPGLRILATGRRPLRLPNEATLPLAPLSESDAVQLFADRAALTLARFRLTDGDQHRVQEICRRLDGIPLALELAAGRLAGLTLDQVLERLDDRFRLLTGGGRALPPRHQTLRTTIGWSHELCTPPERLLWARLTVFAGEFDSEAVEYVCSGPDLPAESVPGVLAELVAQSVVSRTRTPAGVRYRMLDTLRVYGGEWLAALGDDMRLRKRHRDWYMGLATWCELDWFSPRQLEVAACAESALPNLRAALELCLERDGDTHLGQHLAGTLWFFWVGCGRLAEGRHWLDRALALPNAHAPSRLKAQWVLGQVALLQGDGAAAERVLHDCREVAIRTDHPVAVAYAVHRLGSLALLSDSTPRAEDLLRGALASYRELGELNSNVLLAQTSLAMALAFQDRGEEAVRLCEEVLESCQGNGELWARSYALYALGYTAQMAGDRATARTRLSAAVSIAHRFNDPVGAALCLELLALVTAETGGTAEAALLLGAAAAVWDELGVHLAGLGRFGAPRELCRRLTVGALGSERYGSLVREGRALLLDAAVQRVVAPPDRCPPVPQGRTAEQSAAPTAPGMRKPAGSPIPQGGETAG</sequence>
<dbReference type="RefSeq" id="WP_250923144.1">
    <property type="nucleotide sequence ID" value="NZ_JAMQAW010000051.1"/>
</dbReference>
<keyword evidence="4" id="KW-1185">Reference proteome</keyword>
<dbReference type="InterPro" id="IPR027417">
    <property type="entry name" value="P-loop_NTPase"/>
</dbReference>
<comment type="caution">
    <text evidence="3">The sequence shown here is derived from an EMBL/GenBank/DDBJ whole genome shotgun (WGS) entry which is preliminary data.</text>
</comment>